<keyword evidence="5" id="KW-0679">Respiratory chain</keyword>
<reference evidence="19" key="1">
    <citation type="journal article" date="2019" name="Int. J. Syst. Evol. Microbiol.">
        <title>The Global Catalogue of Microorganisms (GCM) 10K type strain sequencing project: providing services to taxonomists for standard genome sequencing and annotation.</title>
        <authorList>
            <consortium name="The Broad Institute Genomics Platform"/>
            <consortium name="The Broad Institute Genome Sequencing Center for Infectious Disease"/>
            <person name="Wu L."/>
            <person name="Ma J."/>
        </authorList>
    </citation>
    <scope>NUCLEOTIDE SEQUENCE [LARGE SCALE GENOMIC DNA]</scope>
    <source>
        <strain evidence="19">JCM 17808</strain>
    </source>
</reference>
<evidence type="ECO:0000256" key="5">
    <source>
        <dbReference type="ARBA" id="ARBA00022660"/>
    </source>
</evidence>
<dbReference type="InterPro" id="IPR036257">
    <property type="entry name" value="Cyt_c_oxidase_su2_TM_sf"/>
</dbReference>
<dbReference type="PANTHER" id="PTHR22888">
    <property type="entry name" value="CYTOCHROME C OXIDASE, SUBUNIT II"/>
    <property type="match status" value="1"/>
</dbReference>
<dbReference type="Proteomes" id="UP001500642">
    <property type="component" value="Unassembled WGS sequence"/>
</dbReference>
<evidence type="ECO:0000313" key="18">
    <source>
        <dbReference type="EMBL" id="GAA4388626.1"/>
    </source>
</evidence>
<evidence type="ECO:0000256" key="3">
    <source>
        <dbReference type="ARBA" id="ARBA00012949"/>
    </source>
</evidence>
<evidence type="ECO:0000256" key="13">
    <source>
        <dbReference type="ARBA" id="ARBA00024688"/>
    </source>
</evidence>
<name>A0ABP8JD08_9MICO</name>
<keyword evidence="12 16" id="KW-0472">Membrane</keyword>
<keyword evidence="9" id="KW-0249">Electron transport</keyword>
<evidence type="ECO:0000256" key="8">
    <source>
        <dbReference type="ARBA" id="ARBA00022967"/>
    </source>
</evidence>
<dbReference type="Gene3D" id="2.60.40.420">
    <property type="entry name" value="Cupredoxins - blue copper proteins"/>
    <property type="match status" value="1"/>
</dbReference>
<keyword evidence="19" id="KW-1185">Reference proteome</keyword>
<evidence type="ECO:0000256" key="14">
    <source>
        <dbReference type="ARBA" id="ARBA00031399"/>
    </source>
</evidence>
<gene>
    <name evidence="18" type="primary">coxB</name>
    <name evidence="18" type="ORF">GCM10023167_13560</name>
</gene>
<protein>
    <recommendedName>
        <fullName evidence="3">cytochrome-c oxidase</fullName>
        <ecNumber evidence="3">7.1.1.9</ecNumber>
    </recommendedName>
    <alternativeName>
        <fullName evidence="14">Cytochrome aa3 subunit 2</fullName>
    </alternativeName>
</protein>
<comment type="similarity">
    <text evidence="2">Belongs to the cytochrome c oxidase subunit 2 family.</text>
</comment>
<evidence type="ECO:0000256" key="16">
    <source>
        <dbReference type="SAM" id="Phobius"/>
    </source>
</evidence>
<evidence type="ECO:0000256" key="11">
    <source>
        <dbReference type="ARBA" id="ARBA00023008"/>
    </source>
</evidence>
<keyword evidence="4" id="KW-0813">Transport</keyword>
<evidence type="ECO:0000256" key="4">
    <source>
        <dbReference type="ARBA" id="ARBA00022448"/>
    </source>
</evidence>
<proteinExistence type="inferred from homology"/>
<evidence type="ECO:0000256" key="10">
    <source>
        <dbReference type="ARBA" id="ARBA00022989"/>
    </source>
</evidence>
<evidence type="ECO:0000256" key="2">
    <source>
        <dbReference type="ARBA" id="ARBA00007866"/>
    </source>
</evidence>
<keyword evidence="11" id="KW-0186">Copper</keyword>
<feature type="transmembrane region" description="Helical" evidence="16">
    <location>
        <begin position="101"/>
        <end position="119"/>
    </location>
</feature>
<dbReference type="SUPFAM" id="SSF81464">
    <property type="entry name" value="Cytochrome c oxidase subunit II-like, transmembrane region"/>
    <property type="match status" value="1"/>
</dbReference>
<evidence type="ECO:0000256" key="15">
    <source>
        <dbReference type="ARBA" id="ARBA00047816"/>
    </source>
</evidence>
<dbReference type="PANTHER" id="PTHR22888:SF9">
    <property type="entry name" value="CYTOCHROME C OXIDASE SUBUNIT 2"/>
    <property type="match status" value="1"/>
</dbReference>
<dbReference type="SUPFAM" id="SSF49503">
    <property type="entry name" value="Cupredoxins"/>
    <property type="match status" value="1"/>
</dbReference>
<keyword evidence="10 16" id="KW-1133">Transmembrane helix</keyword>
<dbReference type="PRINTS" id="PR01166">
    <property type="entry name" value="CYCOXIDASEII"/>
</dbReference>
<evidence type="ECO:0000259" key="17">
    <source>
        <dbReference type="PROSITE" id="PS50857"/>
    </source>
</evidence>
<dbReference type="EMBL" id="BAABGL010000006">
    <property type="protein sequence ID" value="GAA4388626.1"/>
    <property type="molecule type" value="Genomic_DNA"/>
</dbReference>
<dbReference type="InterPro" id="IPR014222">
    <property type="entry name" value="Cyt_c_oxidase_su2"/>
</dbReference>
<dbReference type="PROSITE" id="PS00078">
    <property type="entry name" value="COX2"/>
    <property type="match status" value="1"/>
</dbReference>
<dbReference type="Pfam" id="PF00116">
    <property type="entry name" value="COX2"/>
    <property type="match status" value="1"/>
</dbReference>
<feature type="transmembrane region" description="Helical" evidence="16">
    <location>
        <begin position="53"/>
        <end position="80"/>
    </location>
</feature>
<organism evidence="18 19">
    <name type="scientific">Brevibacterium pityocampae</name>
    <dbReference type="NCBI Taxonomy" id="506594"/>
    <lineage>
        <taxon>Bacteria</taxon>
        <taxon>Bacillati</taxon>
        <taxon>Actinomycetota</taxon>
        <taxon>Actinomycetes</taxon>
        <taxon>Micrococcales</taxon>
        <taxon>Brevibacteriaceae</taxon>
        <taxon>Brevibacterium</taxon>
    </lineage>
</organism>
<feature type="domain" description="Cytochrome oxidase subunit II copper A binding" evidence="17">
    <location>
        <begin position="131"/>
        <end position="259"/>
    </location>
</feature>
<dbReference type="NCBIfam" id="TIGR02866">
    <property type="entry name" value="CoxB"/>
    <property type="match status" value="1"/>
</dbReference>
<sequence length="291" mass="33008">MRGKRRIWPRRLVAVGAVAMTALLAGCSREVWEVGFFPVESKGATSHTDAYTALWNGGWIAALLVGLVTWGLILWCVIAFRRKKSDRGLPVQLAYNMPIEILYTVIPIILVVGFFFHNVSALEKTIDDETPGEQVIEVVGKQWAWDFNYVTEDVHYAGVQVNLDGTEQPGYDAPTLYLPADTDIELVMRSRDVIHSFWVPAFLEKRDMIPGRESSIHLRPLKEGTYVGKCAELCGEFHAEMLFNVEVVPENEFIEYTDSLREQGNTGILGPDYDRTEWYQNPYEQEEGAEQ</sequence>
<comment type="function">
    <text evidence="13">Subunits I and II form the functional core of the enzyme complex. Electrons originating in cytochrome c are transferred via heme a and Cu(A) to the binuclear center formed by heme a3 and Cu(B).</text>
</comment>
<evidence type="ECO:0000256" key="9">
    <source>
        <dbReference type="ARBA" id="ARBA00022982"/>
    </source>
</evidence>
<evidence type="ECO:0000313" key="19">
    <source>
        <dbReference type="Proteomes" id="UP001500642"/>
    </source>
</evidence>
<dbReference type="InterPro" id="IPR002429">
    <property type="entry name" value="CcO_II-like_C"/>
</dbReference>
<dbReference type="InterPro" id="IPR045187">
    <property type="entry name" value="CcO_II"/>
</dbReference>
<accession>A0ABP8JD08</accession>
<comment type="caution">
    <text evidence="18">The sequence shown here is derived from an EMBL/GenBank/DDBJ whole genome shotgun (WGS) entry which is preliminary data.</text>
</comment>
<dbReference type="EC" id="7.1.1.9" evidence="3"/>
<dbReference type="PROSITE" id="PS51257">
    <property type="entry name" value="PROKAR_LIPOPROTEIN"/>
    <property type="match status" value="1"/>
</dbReference>
<keyword evidence="8" id="KW-1278">Translocase</keyword>
<comment type="catalytic activity">
    <reaction evidence="15">
        <text>4 Fe(II)-[cytochrome c] + O2 + 8 H(+)(in) = 4 Fe(III)-[cytochrome c] + 2 H2O + 4 H(+)(out)</text>
        <dbReference type="Rhea" id="RHEA:11436"/>
        <dbReference type="Rhea" id="RHEA-COMP:10350"/>
        <dbReference type="Rhea" id="RHEA-COMP:14399"/>
        <dbReference type="ChEBI" id="CHEBI:15377"/>
        <dbReference type="ChEBI" id="CHEBI:15378"/>
        <dbReference type="ChEBI" id="CHEBI:15379"/>
        <dbReference type="ChEBI" id="CHEBI:29033"/>
        <dbReference type="ChEBI" id="CHEBI:29034"/>
        <dbReference type="EC" id="7.1.1.9"/>
    </reaction>
</comment>
<evidence type="ECO:0000256" key="1">
    <source>
        <dbReference type="ARBA" id="ARBA00004141"/>
    </source>
</evidence>
<keyword evidence="7" id="KW-0479">Metal-binding</keyword>
<dbReference type="InterPro" id="IPR008972">
    <property type="entry name" value="Cupredoxin"/>
</dbReference>
<comment type="subcellular location">
    <subcellularLocation>
        <location evidence="1">Membrane</location>
        <topology evidence="1">Multi-pass membrane protein</topology>
    </subcellularLocation>
</comment>
<evidence type="ECO:0000256" key="6">
    <source>
        <dbReference type="ARBA" id="ARBA00022692"/>
    </source>
</evidence>
<evidence type="ECO:0000256" key="12">
    <source>
        <dbReference type="ARBA" id="ARBA00023136"/>
    </source>
</evidence>
<evidence type="ECO:0000256" key="7">
    <source>
        <dbReference type="ARBA" id="ARBA00022723"/>
    </source>
</evidence>
<keyword evidence="6 16" id="KW-0812">Transmembrane</keyword>
<dbReference type="Gene3D" id="1.10.287.90">
    <property type="match status" value="1"/>
</dbReference>
<dbReference type="PROSITE" id="PS50857">
    <property type="entry name" value="COX2_CUA"/>
    <property type="match status" value="1"/>
</dbReference>
<dbReference type="InterPro" id="IPR001505">
    <property type="entry name" value="Copper_CuA"/>
</dbReference>